<gene>
    <name evidence="2" type="ORF">HMPREF1983_01182</name>
</gene>
<keyword evidence="1" id="KW-0472">Membrane</keyword>
<dbReference type="EMBL" id="AWVP01000072">
    <property type="protein sequence ID" value="ERK57215.1"/>
    <property type="molecule type" value="Genomic_DNA"/>
</dbReference>
<dbReference type="PATRIC" id="fig|1321820.3.peg.1146"/>
<keyword evidence="1" id="KW-0812">Transmembrane</keyword>
<comment type="caution">
    <text evidence="2">The sequence shown here is derived from an EMBL/GenBank/DDBJ whole genome shotgun (WGS) entry which is preliminary data.</text>
</comment>
<dbReference type="AlphaFoldDB" id="U2Q376"/>
<name>U2Q376_9BACL</name>
<protein>
    <submittedName>
        <fullName evidence="2">Uncharacterized protein</fullName>
    </submittedName>
</protein>
<sequence>MKLKKKNFKNGSAVITSLLVMLFVIVVMFSIIGIYINKVYSIKNLNDYYDKKIVEQLTKNISNTE</sequence>
<dbReference type="Proteomes" id="UP000016637">
    <property type="component" value="Unassembled WGS sequence"/>
</dbReference>
<proteinExistence type="predicted"/>
<reference evidence="2 3" key="1">
    <citation type="submission" date="2013-08" db="EMBL/GenBank/DDBJ databases">
        <authorList>
            <person name="Weinstock G."/>
            <person name="Sodergren E."/>
            <person name="Wylie T."/>
            <person name="Fulton L."/>
            <person name="Fulton R."/>
            <person name="Fronick C."/>
            <person name="O'Laughlin M."/>
            <person name="Godfrey J."/>
            <person name="Miner T."/>
            <person name="Herter B."/>
            <person name="Appelbaum E."/>
            <person name="Cordes M."/>
            <person name="Lek S."/>
            <person name="Wollam A."/>
            <person name="Pepin K.H."/>
            <person name="Palsikar V.B."/>
            <person name="Mitreva M."/>
            <person name="Wilson R.K."/>
        </authorList>
    </citation>
    <scope>NUCLEOTIDE SEQUENCE [LARGE SCALE GENOMIC DNA]</scope>
    <source>
        <strain evidence="2 3">ATCC 700627</strain>
    </source>
</reference>
<evidence type="ECO:0000313" key="3">
    <source>
        <dbReference type="Proteomes" id="UP000016637"/>
    </source>
</evidence>
<dbReference type="HOGENOM" id="CLU_2934917_0_0_9"/>
<keyword evidence="1" id="KW-1133">Transmembrane helix</keyword>
<evidence type="ECO:0000256" key="1">
    <source>
        <dbReference type="SAM" id="Phobius"/>
    </source>
</evidence>
<dbReference type="eggNOG" id="ENOG503283K">
    <property type="taxonomic scope" value="Bacteria"/>
</dbReference>
<organism evidence="2 3">
    <name type="scientific">Gemella bergeri ATCC 700627</name>
    <dbReference type="NCBI Taxonomy" id="1321820"/>
    <lineage>
        <taxon>Bacteria</taxon>
        <taxon>Bacillati</taxon>
        <taxon>Bacillota</taxon>
        <taxon>Bacilli</taxon>
        <taxon>Bacillales</taxon>
        <taxon>Gemellaceae</taxon>
        <taxon>Gemella</taxon>
    </lineage>
</organism>
<keyword evidence="3" id="KW-1185">Reference proteome</keyword>
<feature type="transmembrane region" description="Helical" evidence="1">
    <location>
        <begin position="12"/>
        <end position="36"/>
    </location>
</feature>
<accession>U2Q376</accession>
<evidence type="ECO:0000313" key="2">
    <source>
        <dbReference type="EMBL" id="ERK57215.1"/>
    </source>
</evidence>